<sequence>MNSNTMTELHQPMDLHIGAILRNAPRFQRERPWRDIDPTSEHQSHHKLTLENVQKFSPEDFEGAAASEVEKMATELGFNHTDPQAGDNAQLRRVTAQKSRDNLAPENDGHELLSDEPQTSQHAQMMEELKLIATGIEEMGLHIHILNKPDMPAKESRQCRELLTNLFHQTKEDFWGFLGAFHKLESQLAPEGDKTKQELAASDQNFSQDITTRPKLTTNNIQSIEIVPSPEPERKLRSPPKPKKPTALSATQTDAADFPKMSQNGTQTVVAASEFDTFLTALPGTIPPPSTIGDRDSTAPVHRHPAYIGSDAISKAIIERDTEHVTKHFSQIMSGSFRKTGLELGVIEVDGEDWIDEFCETHQYLNGILMAITAPKELFLWHTKHFPVESDTWTKGALVRTMSIVTESPRHLHTYPLRQGRNLPPGKPSLLLHWNLEDVREPHVSARFKELVQVGNELENRVGAFNYKQMIVCITIPWWICDKDTTGDQKKAMMFLERMGIVGAVPVNEKTNGKVEETLWCASRIKVGGSDQSVHAFLQETTFTGSPEMEPEVAATPTPFVVVTVRKGQVHDWVDAVQFSLGMNSNRLRYPIVTEEPIDLNHLEKFYRSGGRPGTNPSKEVTR</sequence>
<dbReference type="EMBL" id="LKCW01000027">
    <property type="protein sequence ID" value="KPM43768.1"/>
    <property type="molecule type" value="Genomic_DNA"/>
</dbReference>
<evidence type="ECO:0000256" key="1">
    <source>
        <dbReference type="SAM" id="MobiDB-lite"/>
    </source>
</evidence>
<feature type="compositionally biased region" description="Basic and acidic residues" evidence="1">
    <location>
        <begin position="98"/>
        <end position="113"/>
    </location>
</feature>
<feature type="compositionally biased region" description="Polar residues" evidence="1">
    <location>
        <begin position="202"/>
        <end position="223"/>
    </location>
</feature>
<evidence type="ECO:0000313" key="2">
    <source>
        <dbReference type="EMBL" id="KPM43768.1"/>
    </source>
</evidence>
<dbReference type="Proteomes" id="UP000050424">
    <property type="component" value="Unassembled WGS sequence"/>
</dbReference>
<dbReference type="OrthoDB" id="5003677at2759"/>
<organism evidence="2 3">
    <name type="scientific">Neonectria ditissima</name>
    <dbReference type="NCBI Taxonomy" id="78410"/>
    <lineage>
        <taxon>Eukaryota</taxon>
        <taxon>Fungi</taxon>
        <taxon>Dikarya</taxon>
        <taxon>Ascomycota</taxon>
        <taxon>Pezizomycotina</taxon>
        <taxon>Sordariomycetes</taxon>
        <taxon>Hypocreomycetidae</taxon>
        <taxon>Hypocreales</taxon>
        <taxon>Nectriaceae</taxon>
        <taxon>Neonectria</taxon>
    </lineage>
</organism>
<name>A0A0P7BTX8_9HYPO</name>
<feature type="region of interest" description="Disordered" evidence="1">
    <location>
        <begin position="96"/>
        <end position="116"/>
    </location>
</feature>
<evidence type="ECO:0000313" key="3">
    <source>
        <dbReference type="Proteomes" id="UP000050424"/>
    </source>
</evidence>
<reference evidence="2 3" key="1">
    <citation type="submission" date="2015-09" db="EMBL/GenBank/DDBJ databases">
        <title>Draft genome of a European isolate of the apple canker pathogen Neonectria ditissima.</title>
        <authorList>
            <person name="Gomez-Cortecero A."/>
            <person name="Harrison R.J."/>
            <person name="Armitage A.D."/>
        </authorList>
    </citation>
    <scope>NUCLEOTIDE SEQUENCE [LARGE SCALE GENOMIC DNA]</scope>
    <source>
        <strain evidence="2 3">R09/05</strain>
    </source>
</reference>
<dbReference type="AlphaFoldDB" id="A0A0P7BTX8"/>
<accession>A0A0P7BTX8</accession>
<comment type="caution">
    <text evidence="2">The sequence shown here is derived from an EMBL/GenBank/DDBJ whole genome shotgun (WGS) entry which is preliminary data.</text>
</comment>
<keyword evidence="3" id="KW-1185">Reference proteome</keyword>
<protein>
    <submittedName>
        <fullName evidence="2">Uncharacterized protein</fullName>
    </submittedName>
</protein>
<gene>
    <name evidence="2" type="ORF">AK830_g2795</name>
</gene>
<feature type="region of interest" description="Disordered" evidence="1">
    <location>
        <begin position="192"/>
        <end position="261"/>
    </location>
</feature>
<proteinExistence type="predicted"/>